<dbReference type="InterPro" id="IPR044893">
    <property type="entry name" value="RNA_pol_Rpb1_clamp_domain"/>
</dbReference>
<dbReference type="Pfam" id="PF04998">
    <property type="entry name" value="RNA_pol_Rpb1_5"/>
    <property type="match status" value="1"/>
</dbReference>
<feature type="binding site" evidence="7">
    <location>
        <position position="910"/>
    </location>
    <ligand>
        <name>Zn(2+)</name>
        <dbReference type="ChEBI" id="CHEBI:29105"/>
        <label>2</label>
    </ligand>
</feature>
<dbReference type="AlphaFoldDB" id="A0A2H0TGI7"/>
<sequence>METKVTDFKSIVLRLASSEKIKSWSYGEVTKPETINYRTQRPEKDGLFDERIFGPEKDYECYCGKYRRIRYKGIICDKCGVEVTRAVVRRERMGHIQLAVPVAHIWFVRGVPSRIGLLLDLSVSDIERVIYFAGYIVTRVNEESVARVRTEIERELATKRKQVKTKKEEAALGSASEVALNELSQIKENRVLSEIEYHNLSLRYGDVFEAGIGAEALYNICSRIDLDRLVQRLELEIVDASQQIKRRIAKRLSLVKALLRSRVRPEWMFLSAVPVIPPALRPMVQLDGGRHATSDVNDLYRRVINRNNRLKKLMEIRAPEVIVRNEKRMLQEAADALIDNSIKRGGTPTAISQAQKRPLSSLADSLKGKRGRFRQNLLGKRVDYSGRSVIVVGPELKLHQCGLPKHMALELFRPFVISKLIANGLAHNIRGAGRLIDDHAQEVWAILEGVIKDRYVLLNRAPTLHRLGIQAFQPVLIEGNAIQIHPLVCEAFNADFDGDQMAVHVPLTDDAQKEAREIMASVKNLTKPGTGAPIVNAQQDMVLGIYWLTRIRPGSRGEGGIYPNPNEAIFSYEMGNIDFQAKIKVKITDTPKYAHLSKGEIIETTVGRLLFNSVLPDDFEFINNEVTKKDLSKVIARIIIRYGHNTAPSILDKIKKFGFDYSAKAGLSWGIDDLKIPEEKGVIIAEAEGEAKKVYSAYSDGLLTEEERYRRIIEIWTDAKRKVDKLVPASLDPFGPVFSMVSSASRGSWAQVAQMSGMRGLVVNPAGRIIEFPITSNYKEGLHVLEYFISTHGARKGTADTALKTSAAGYLTRRLVDVAQDVIVIEKDCGDTKGFLIKRHDVEDYGKNFAQRIFGRTLTSDVKDKDGKVLFKKGHFITYDDADVIAESTPLDAEMSLRSPITCKIPRGVCQDCYGYDLGTNELVKIGEAVGIVAAQAIGEPGTQLTMRTFHTGGIAAAGDITLGLPRVEEIFEVRLSTNPAVMSEVKGEVIEIESSGREKVVKVLIDEHAKIKNKKEAVEYAIPIGRTIIIEKGSQLLPGTPITDGPLDIRNLFLLAGAHAAESYILNEISKIYTLQGASINEKHIEVIARQMLSRFRVTDPGDTTLAIGDVVERSELADINSDPKIKNPAQGARLILGITRTALTTSSFLAAASFQETARVLISAAVEGREDKLRGLKENVIIGRLIPAGNSFGKKQTPDPKEEDKD</sequence>
<dbReference type="GO" id="GO:0000287">
    <property type="term" value="F:magnesium ion binding"/>
    <property type="evidence" value="ECO:0007669"/>
    <property type="project" value="UniProtKB-UniRule"/>
</dbReference>
<keyword evidence="7" id="KW-0460">Magnesium</keyword>
<dbReference type="InterPro" id="IPR007080">
    <property type="entry name" value="RNA_pol_Rpb1_1"/>
</dbReference>
<evidence type="ECO:0000256" key="4">
    <source>
        <dbReference type="ARBA" id="ARBA00022723"/>
    </source>
</evidence>
<keyword evidence="7" id="KW-0862">Zinc</keyword>
<dbReference type="Proteomes" id="UP000229383">
    <property type="component" value="Unassembled WGS sequence"/>
</dbReference>
<dbReference type="InterPro" id="IPR007066">
    <property type="entry name" value="RNA_pol_Rpb1_3"/>
</dbReference>
<dbReference type="CDD" id="cd02655">
    <property type="entry name" value="RNAP_beta'_C"/>
    <property type="match status" value="1"/>
</dbReference>
<dbReference type="HAMAP" id="MF_01322">
    <property type="entry name" value="RNApol_bact_RpoC"/>
    <property type="match status" value="1"/>
</dbReference>
<keyword evidence="9" id="KW-0175">Coiled coil</keyword>
<feature type="binding site" evidence="7">
    <location>
        <position position="497"/>
    </location>
    <ligand>
        <name>Mg(2+)</name>
        <dbReference type="ChEBI" id="CHEBI:18420"/>
    </ligand>
</feature>
<dbReference type="SUPFAM" id="SSF64484">
    <property type="entry name" value="beta and beta-prime subunits of DNA dependent RNA-polymerase"/>
    <property type="match status" value="1"/>
</dbReference>
<comment type="caution">
    <text evidence="11">The sequence shown here is derived from an EMBL/GenBank/DDBJ whole genome shotgun (WGS) entry which is preliminary data.</text>
</comment>
<gene>
    <name evidence="7 11" type="primary">rpoC</name>
    <name evidence="11" type="ORF">COU46_00260</name>
</gene>
<accession>A0A2H0TGI7</accession>
<feature type="binding site" evidence="7">
    <location>
        <position position="499"/>
    </location>
    <ligand>
        <name>Mg(2+)</name>
        <dbReference type="ChEBI" id="CHEBI:18420"/>
    </ligand>
</feature>
<dbReference type="SMART" id="SM00663">
    <property type="entry name" value="RPOLA_N"/>
    <property type="match status" value="1"/>
</dbReference>
<feature type="binding site" evidence="7">
    <location>
        <position position="829"/>
    </location>
    <ligand>
        <name>Zn(2+)</name>
        <dbReference type="ChEBI" id="CHEBI:29105"/>
        <label>2</label>
    </ligand>
</feature>
<dbReference type="InterPro" id="IPR007083">
    <property type="entry name" value="RNA_pol_Rpb1_4"/>
</dbReference>
<dbReference type="NCBIfam" id="TIGR02386">
    <property type="entry name" value="rpoC_TIGR"/>
    <property type="match status" value="1"/>
</dbReference>
<dbReference type="GO" id="GO:0006351">
    <property type="term" value="P:DNA-templated transcription"/>
    <property type="evidence" value="ECO:0007669"/>
    <property type="project" value="UniProtKB-UniRule"/>
</dbReference>
<dbReference type="Gene3D" id="1.10.150.390">
    <property type="match status" value="1"/>
</dbReference>
<comment type="subunit">
    <text evidence="7">The RNAP catalytic core consists of 2 alpha, 1 beta, 1 beta' and 1 omega subunit. When a sigma factor is associated with the core the holoenzyme is formed, which can initiate transcription.</text>
</comment>
<feature type="coiled-coil region" evidence="9">
    <location>
        <begin position="223"/>
        <end position="250"/>
    </location>
</feature>
<dbReference type="PANTHER" id="PTHR19376">
    <property type="entry name" value="DNA-DIRECTED RNA POLYMERASE"/>
    <property type="match status" value="1"/>
</dbReference>
<protein>
    <recommendedName>
        <fullName evidence="7">DNA-directed RNA polymerase subunit beta'</fullName>
        <shortName evidence="7">RNAP subunit beta'</shortName>
        <ecNumber evidence="7">2.7.7.6</ecNumber>
    </recommendedName>
    <alternativeName>
        <fullName evidence="7">RNA polymerase subunit beta'</fullName>
    </alternativeName>
    <alternativeName>
        <fullName evidence="7">Transcriptase subunit beta'</fullName>
    </alternativeName>
</protein>
<evidence type="ECO:0000256" key="9">
    <source>
        <dbReference type="SAM" id="Coils"/>
    </source>
</evidence>
<dbReference type="Gene3D" id="1.10.132.30">
    <property type="match status" value="1"/>
</dbReference>
<dbReference type="GO" id="GO:0000428">
    <property type="term" value="C:DNA-directed RNA polymerase complex"/>
    <property type="evidence" value="ECO:0007669"/>
    <property type="project" value="UniProtKB-KW"/>
</dbReference>
<dbReference type="Pfam" id="PF05000">
    <property type="entry name" value="RNA_pol_Rpb1_4"/>
    <property type="match status" value="1"/>
</dbReference>
<dbReference type="InterPro" id="IPR006592">
    <property type="entry name" value="RNA_pol_N"/>
</dbReference>
<comment type="function">
    <text evidence="7 8">DNA-dependent RNA polymerase catalyzes the transcription of DNA into RNA using the four ribonucleoside triphosphates as substrates.</text>
</comment>
<evidence type="ECO:0000313" key="11">
    <source>
        <dbReference type="EMBL" id="PIR70660.1"/>
    </source>
</evidence>
<dbReference type="Gene3D" id="1.10.1790.20">
    <property type="match status" value="1"/>
</dbReference>
<feature type="binding site" evidence="7">
    <location>
        <position position="903"/>
    </location>
    <ligand>
        <name>Zn(2+)</name>
        <dbReference type="ChEBI" id="CHEBI:29105"/>
        <label>2</label>
    </ligand>
</feature>
<dbReference type="GO" id="GO:0003677">
    <property type="term" value="F:DNA binding"/>
    <property type="evidence" value="ECO:0007669"/>
    <property type="project" value="UniProtKB-UniRule"/>
</dbReference>
<dbReference type="Gene3D" id="1.10.274.100">
    <property type="entry name" value="RNA polymerase Rpb1, domain 3"/>
    <property type="match status" value="2"/>
</dbReference>
<evidence type="ECO:0000256" key="1">
    <source>
        <dbReference type="ARBA" id="ARBA00022478"/>
    </source>
</evidence>
<dbReference type="InterPro" id="IPR045867">
    <property type="entry name" value="DNA-dir_RpoC_beta_prime"/>
</dbReference>
<dbReference type="PANTHER" id="PTHR19376:SF54">
    <property type="entry name" value="DNA-DIRECTED RNA POLYMERASE SUBUNIT BETA"/>
    <property type="match status" value="1"/>
</dbReference>
<feature type="binding site" evidence="7">
    <location>
        <position position="79"/>
    </location>
    <ligand>
        <name>Zn(2+)</name>
        <dbReference type="ChEBI" id="CHEBI:29105"/>
        <label>1</label>
    </ligand>
</feature>
<comment type="similarity">
    <text evidence="7 8">Belongs to the RNA polymerase beta' chain family.</text>
</comment>
<dbReference type="Gene3D" id="2.40.40.20">
    <property type="match status" value="1"/>
</dbReference>
<dbReference type="Gene3D" id="1.10.40.90">
    <property type="match status" value="1"/>
</dbReference>
<comment type="catalytic activity">
    <reaction evidence="6 7 8">
        <text>RNA(n) + a ribonucleoside 5'-triphosphate = RNA(n+1) + diphosphate</text>
        <dbReference type="Rhea" id="RHEA:21248"/>
        <dbReference type="Rhea" id="RHEA-COMP:14527"/>
        <dbReference type="Rhea" id="RHEA-COMP:17342"/>
        <dbReference type="ChEBI" id="CHEBI:33019"/>
        <dbReference type="ChEBI" id="CHEBI:61557"/>
        <dbReference type="ChEBI" id="CHEBI:140395"/>
        <dbReference type="EC" id="2.7.7.6"/>
    </reaction>
</comment>
<dbReference type="InterPro" id="IPR012754">
    <property type="entry name" value="DNA-dir_RpoC_beta_prime_bact"/>
</dbReference>
<comment type="cofactor">
    <cofactor evidence="7">
        <name>Zn(2+)</name>
        <dbReference type="ChEBI" id="CHEBI:29105"/>
    </cofactor>
    <text evidence="7">Binds 2 Zn(2+) ions per subunit.</text>
</comment>
<evidence type="ECO:0000256" key="2">
    <source>
        <dbReference type="ARBA" id="ARBA00022679"/>
    </source>
</evidence>
<dbReference type="InterPro" id="IPR000722">
    <property type="entry name" value="RNA_pol_asu"/>
</dbReference>
<dbReference type="CDD" id="cd01609">
    <property type="entry name" value="RNAP_beta'_N"/>
    <property type="match status" value="1"/>
</dbReference>
<dbReference type="Pfam" id="PF04997">
    <property type="entry name" value="RNA_pol_Rpb1_1"/>
    <property type="match status" value="1"/>
</dbReference>
<evidence type="ECO:0000256" key="3">
    <source>
        <dbReference type="ARBA" id="ARBA00022695"/>
    </source>
</evidence>
<evidence type="ECO:0000256" key="6">
    <source>
        <dbReference type="ARBA" id="ARBA00048552"/>
    </source>
</evidence>
<dbReference type="Pfam" id="PF00623">
    <property type="entry name" value="RNA_pol_Rpb1_2"/>
    <property type="match status" value="1"/>
</dbReference>
<feature type="binding site" evidence="7">
    <location>
        <position position="76"/>
    </location>
    <ligand>
        <name>Zn(2+)</name>
        <dbReference type="ChEBI" id="CHEBI:29105"/>
        <label>1</label>
    </ligand>
</feature>
<reference evidence="12" key="1">
    <citation type="submission" date="2017-09" db="EMBL/GenBank/DDBJ databases">
        <title>Depth-based differentiation of microbial function through sediment-hosted aquifers and enrichment of novel symbionts in the deep terrestrial subsurface.</title>
        <authorList>
            <person name="Probst A.J."/>
            <person name="Ladd B."/>
            <person name="Jarett J.K."/>
            <person name="Geller-Mcgrath D.E."/>
            <person name="Sieber C.M.K."/>
            <person name="Emerson J.B."/>
            <person name="Anantharaman K."/>
            <person name="Thomas B.C."/>
            <person name="Malmstrom R."/>
            <person name="Stieglmeier M."/>
            <person name="Klingl A."/>
            <person name="Woyke T."/>
            <person name="Ryan C.M."/>
            <person name="Banfield J.F."/>
        </authorList>
    </citation>
    <scope>NUCLEOTIDE SEQUENCE [LARGE SCALE GENOMIC DNA]</scope>
</reference>
<evidence type="ECO:0000256" key="5">
    <source>
        <dbReference type="ARBA" id="ARBA00023163"/>
    </source>
</evidence>
<keyword evidence="3 7" id="KW-0548">Nucleotidyltransferase</keyword>
<dbReference type="InterPro" id="IPR042102">
    <property type="entry name" value="RNA_pol_Rpb1_3_sf"/>
</dbReference>
<feature type="binding site" evidence="7">
    <location>
        <position position="61"/>
    </location>
    <ligand>
        <name>Zn(2+)</name>
        <dbReference type="ChEBI" id="CHEBI:29105"/>
        <label>1</label>
    </ligand>
</feature>
<proteinExistence type="inferred from homology"/>
<keyword evidence="1 7" id="KW-0240">DNA-directed RNA polymerase</keyword>
<evidence type="ECO:0000256" key="7">
    <source>
        <dbReference type="HAMAP-Rule" id="MF_01322"/>
    </source>
</evidence>
<dbReference type="EMBL" id="PFCN01000004">
    <property type="protein sequence ID" value="PIR70660.1"/>
    <property type="molecule type" value="Genomic_DNA"/>
</dbReference>
<dbReference type="InterPro" id="IPR038120">
    <property type="entry name" value="Rpb1_funnel_sf"/>
</dbReference>
<feature type="binding site" evidence="7">
    <location>
        <position position="913"/>
    </location>
    <ligand>
        <name>Zn(2+)</name>
        <dbReference type="ChEBI" id="CHEBI:29105"/>
        <label>2</label>
    </ligand>
</feature>
<name>A0A2H0TGI7_9BACT</name>
<evidence type="ECO:0000256" key="8">
    <source>
        <dbReference type="RuleBase" id="RU004279"/>
    </source>
</evidence>
<keyword evidence="2 7" id="KW-0808">Transferase</keyword>
<evidence type="ECO:0000259" key="10">
    <source>
        <dbReference type="SMART" id="SM00663"/>
    </source>
</evidence>
<organism evidence="11 12">
    <name type="scientific">Candidatus Niyogibacteria bacterium CG10_big_fil_rev_8_21_14_0_10_42_19</name>
    <dbReference type="NCBI Taxonomy" id="1974725"/>
    <lineage>
        <taxon>Bacteria</taxon>
        <taxon>Candidatus Niyogiibacteriota</taxon>
    </lineage>
</organism>
<keyword evidence="4 7" id="KW-0479">Metal-binding</keyword>
<dbReference type="Gene3D" id="4.10.860.120">
    <property type="entry name" value="RNA polymerase II, clamp domain"/>
    <property type="match status" value="1"/>
</dbReference>
<feature type="domain" description="RNA polymerase N-terminal" evidence="10">
    <location>
        <begin position="266"/>
        <end position="549"/>
    </location>
</feature>
<feature type="binding site" evidence="7">
    <location>
        <position position="63"/>
    </location>
    <ligand>
        <name>Zn(2+)</name>
        <dbReference type="ChEBI" id="CHEBI:29105"/>
        <label>1</label>
    </ligand>
</feature>
<dbReference type="Pfam" id="PF04983">
    <property type="entry name" value="RNA_pol_Rpb1_3"/>
    <property type="match status" value="1"/>
</dbReference>
<dbReference type="Gene3D" id="2.40.50.100">
    <property type="match status" value="1"/>
</dbReference>
<comment type="cofactor">
    <cofactor evidence="7">
        <name>Mg(2+)</name>
        <dbReference type="ChEBI" id="CHEBI:18420"/>
    </cofactor>
    <text evidence="7">Binds 1 Mg(2+) ion per subunit.</text>
</comment>
<dbReference type="GO" id="GO:0003899">
    <property type="term" value="F:DNA-directed RNA polymerase activity"/>
    <property type="evidence" value="ECO:0007669"/>
    <property type="project" value="UniProtKB-UniRule"/>
</dbReference>
<evidence type="ECO:0000313" key="12">
    <source>
        <dbReference type="Proteomes" id="UP000229383"/>
    </source>
</evidence>
<dbReference type="EC" id="2.7.7.6" evidence="7"/>
<feature type="binding site" evidence="7">
    <location>
        <position position="495"/>
    </location>
    <ligand>
        <name>Mg(2+)</name>
        <dbReference type="ChEBI" id="CHEBI:18420"/>
    </ligand>
</feature>
<dbReference type="GO" id="GO:0008270">
    <property type="term" value="F:zinc ion binding"/>
    <property type="evidence" value="ECO:0007669"/>
    <property type="project" value="UniProtKB-UniRule"/>
</dbReference>
<dbReference type="InterPro" id="IPR007081">
    <property type="entry name" value="RNA_pol_Rpb1_5"/>
</dbReference>
<keyword evidence="5 7" id="KW-0804">Transcription</keyword>